<comment type="caution">
    <text evidence="2">The sequence shown here is derived from an EMBL/GenBank/DDBJ whole genome shotgun (WGS) entry which is preliminary data.</text>
</comment>
<dbReference type="Proteomes" id="UP001597641">
    <property type="component" value="Unassembled WGS sequence"/>
</dbReference>
<keyword evidence="3" id="KW-1185">Reference proteome</keyword>
<sequence>MKLRSMLASMAALCLLTACEDVFEDNSLEPDGSVPSVKVNSPTKNPTVTASQGLQVYVTVVDKDKVDKLDFQVLGASGEKPLIDFSKKPNKSVVEFDTLVSLQGIVPGTYTLKISAKDMRTNLSEKEVQFTVVK</sequence>
<accession>A0ABW6BR98</accession>
<evidence type="ECO:0000313" key="2">
    <source>
        <dbReference type="EMBL" id="MFD2999623.1"/>
    </source>
</evidence>
<feature type="chain" id="PRO_5045065280" description="DUF4625 domain-containing protein" evidence="1">
    <location>
        <begin position="21"/>
        <end position="134"/>
    </location>
</feature>
<gene>
    <name evidence="2" type="ORF">ACFS7Z_04560</name>
</gene>
<feature type="signal peptide" evidence="1">
    <location>
        <begin position="1"/>
        <end position="20"/>
    </location>
</feature>
<organism evidence="2 3">
    <name type="scientific">Pontibacter toksunensis</name>
    <dbReference type="NCBI Taxonomy" id="1332631"/>
    <lineage>
        <taxon>Bacteria</taxon>
        <taxon>Pseudomonadati</taxon>
        <taxon>Bacteroidota</taxon>
        <taxon>Cytophagia</taxon>
        <taxon>Cytophagales</taxon>
        <taxon>Hymenobacteraceae</taxon>
        <taxon>Pontibacter</taxon>
    </lineage>
</organism>
<keyword evidence="1" id="KW-0732">Signal</keyword>
<proteinExistence type="predicted"/>
<evidence type="ECO:0000313" key="3">
    <source>
        <dbReference type="Proteomes" id="UP001597641"/>
    </source>
</evidence>
<dbReference type="RefSeq" id="WP_377481604.1">
    <property type="nucleotide sequence ID" value="NZ_JBHUOX010000002.1"/>
</dbReference>
<dbReference type="Gene3D" id="2.60.40.10">
    <property type="entry name" value="Immunoglobulins"/>
    <property type="match status" value="1"/>
</dbReference>
<dbReference type="EMBL" id="JBHUOX010000002">
    <property type="protein sequence ID" value="MFD2999623.1"/>
    <property type="molecule type" value="Genomic_DNA"/>
</dbReference>
<name>A0ABW6BR98_9BACT</name>
<reference evidence="3" key="1">
    <citation type="journal article" date="2019" name="Int. J. Syst. Evol. Microbiol.">
        <title>The Global Catalogue of Microorganisms (GCM) 10K type strain sequencing project: providing services to taxonomists for standard genome sequencing and annotation.</title>
        <authorList>
            <consortium name="The Broad Institute Genomics Platform"/>
            <consortium name="The Broad Institute Genome Sequencing Center for Infectious Disease"/>
            <person name="Wu L."/>
            <person name="Ma J."/>
        </authorList>
    </citation>
    <scope>NUCLEOTIDE SEQUENCE [LARGE SCALE GENOMIC DNA]</scope>
    <source>
        <strain evidence="3">KCTC 23984</strain>
    </source>
</reference>
<evidence type="ECO:0000256" key="1">
    <source>
        <dbReference type="SAM" id="SignalP"/>
    </source>
</evidence>
<evidence type="ECO:0008006" key="4">
    <source>
        <dbReference type="Google" id="ProtNLM"/>
    </source>
</evidence>
<dbReference type="InterPro" id="IPR013783">
    <property type="entry name" value="Ig-like_fold"/>
</dbReference>
<protein>
    <recommendedName>
        <fullName evidence="4">DUF4625 domain-containing protein</fullName>
    </recommendedName>
</protein>
<dbReference type="PROSITE" id="PS51257">
    <property type="entry name" value="PROKAR_LIPOPROTEIN"/>
    <property type="match status" value="1"/>
</dbReference>